<proteinExistence type="predicted"/>
<dbReference type="EMBL" id="JBHUCP010000003">
    <property type="protein sequence ID" value="MFD1528929.1"/>
    <property type="molecule type" value="Genomic_DNA"/>
</dbReference>
<organism evidence="1 2">
    <name type="scientific">Pseudonocardia aurantiaca</name>
    <dbReference type="NCBI Taxonomy" id="75290"/>
    <lineage>
        <taxon>Bacteria</taxon>
        <taxon>Bacillati</taxon>
        <taxon>Actinomycetota</taxon>
        <taxon>Actinomycetes</taxon>
        <taxon>Pseudonocardiales</taxon>
        <taxon>Pseudonocardiaceae</taxon>
        <taxon>Pseudonocardia</taxon>
    </lineage>
</organism>
<protein>
    <recommendedName>
        <fullName evidence="3">Homeodomain-like domain-containing protein</fullName>
    </recommendedName>
</protein>
<evidence type="ECO:0008006" key="3">
    <source>
        <dbReference type="Google" id="ProtNLM"/>
    </source>
</evidence>
<gene>
    <name evidence="1" type="ORF">ACFSCY_05705</name>
</gene>
<sequence>MEEAADVAELARLLSREVDTLSDDELLSLIATWGALRKAAPEGIGRAVAALYQRRRLSWPQISRLTGIPAMTAHDWARPYLAGDDQEEA</sequence>
<keyword evidence="2" id="KW-1185">Reference proteome</keyword>
<dbReference type="Proteomes" id="UP001597145">
    <property type="component" value="Unassembled WGS sequence"/>
</dbReference>
<accession>A0ABW4FG43</accession>
<evidence type="ECO:0000313" key="2">
    <source>
        <dbReference type="Proteomes" id="UP001597145"/>
    </source>
</evidence>
<name>A0ABW4FG43_9PSEU</name>
<dbReference type="RefSeq" id="WP_343984841.1">
    <property type="nucleotide sequence ID" value="NZ_BAAAJG010000025.1"/>
</dbReference>
<comment type="caution">
    <text evidence="1">The sequence shown here is derived from an EMBL/GenBank/DDBJ whole genome shotgun (WGS) entry which is preliminary data.</text>
</comment>
<reference evidence="2" key="1">
    <citation type="journal article" date="2019" name="Int. J. Syst. Evol. Microbiol.">
        <title>The Global Catalogue of Microorganisms (GCM) 10K type strain sequencing project: providing services to taxonomists for standard genome sequencing and annotation.</title>
        <authorList>
            <consortium name="The Broad Institute Genomics Platform"/>
            <consortium name="The Broad Institute Genome Sequencing Center for Infectious Disease"/>
            <person name="Wu L."/>
            <person name="Ma J."/>
        </authorList>
    </citation>
    <scope>NUCLEOTIDE SEQUENCE [LARGE SCALE GENOMIC DNA]</scope>
    <source>
        <strain evidence="2">JCM 12165</strain>
    </source>
</reference>
<evidence type="ECO:0000313" key="1">
    <source>
        <dbReference type="EMBL" id="MFD1528929.1"/>
    </source>
</evidence>